<evidence type="ECO:0000313" key="3">
    <source>
        <dbReference type="Proteomes" id="UP001177140"/>
    </source>
</evidence>
<evidence type="ECO:0000313" key="2">
    <source>
        <dbReference type="EMBL" id="MCL7033099.1"/>
    </source>
</evidence>
<dbReference type="Gene3D" id="3.30.565.10">
    <property type="entry name" value="Histidine kinase-like ATPase, C-terminal domain"/>
    <property type="match status" value="1"/>
</dbReference>
<dbReference type="PANTHER" id="PTHR32387">
    <property type="entry name" value="WU:FJ29H11"/>
    <property type="match status" value="1"/>
</dbReference>
<dbReference type="Proteomes" id="UP001177140">
    <property type="component" value="Unassembled WGS sequence"/>
</dbReference>
<comment type="caution">
    <text evidence="2">The sequence shown here is derived from an EMBL/GenBank/DDBJ whole genome shotgun (WGS) entry which is preliminary data.</text>
</comment>
<dbReference type="InterPro" id="IPR052957">
    <property type="entry name" value="Auxin_embryo_med"/>
</dbReference>
<dbReference type="InterPro" id="IPR058210">
    <property type="entry name" value="SACS/Nov_dom"/>
</dbReference>
<dbReference type="SUPFAM" id="SSF55874">
    <property type="entry name" value="ATPase domain of HSP90 chaperone/DNA topoisomerase II/histidine kinase"/>
    <property type="match status" value="1"/>
</dbReference>
<dbReference type="NCBIfam" id="NF047352">
    <property type="entry name" value="P_loop_sacsin"/>
    <property type="match status" value="1"/>
</dbReference>
<sequence length="1725" mass="196360">MAMKSPKKHIEEIRKEKFSIGANEPNPLTEDLHQAVKNLSAELYAKDVHFLMEIIQNAEDNEYSDGVKPSLEFVMTATDITATGAPATLLVCNNEKGFLSKNIDSICSVGRSTKKGHRQRGYIGEKGIGFKSVFLITAQPYIFSNGYQIKFSEDPCPECNVGYIVPQWVEEHPTLAEIKQIYGAERSLPTTIIVLPLKPDKVHPVKQQLSSIHPEVLLFLAKIKSLSVREANKDPKINTLCEVSISSETDFVSRKNVNAESYLLQLSAEESSSSSEEECRYHMWRQRFPVKQENKVERRMEVEEWVITLALPIGQRLNRGMTSPGIYAFLPTDMVTNFPFVIQADFVLSSSRETILLDNKWNQGILDCVPSAFVSAFVSLIKSPVDAPVSTLANMFAFLPVNPSSYPMLNMVRDSIKVKLMEENILPSESNNSAQKFFYKPGEVGRILPAFWNILLKAQKQGVSLHNLSTHGKYVLSSSFDTNMYDKVLNFLEVKGMENEWYAKFIRGSNLIMGVSEDLYIEILLFLFDYWGTHFQNTDIKNIPLFKYIGEDGIVSLLSIQATSMQEKKICLSKHSSGISWLIDWNKEFRCSSKHYFIPKSTQEALQSFAKRETVRNWLISLGASVFSVFEYVDLLFSSIHTAGSELVITSAHFLYHSLCRNYLSEAEVNKLCKELPLVDKYGSVNTQRSGVLVPARDSKWFKLMGTNPWRGNHYVELSDDYSYGGTFAGSHTKEKQLMAFLKEHVGASDIPHICPPDDPLPTVKSPLTDANTFLLLEWIRNLRSLGKLVNGKFLSSIREGCWLRTCLGDSTSYYYPPSQSFLLTTSDGSLLQNGSELVDIPMVDIQFYGSKINNEYREELKAIGVMFEFGEASRYMGERLMSLADGNNLTKSNVFSILRFIRLLREKYLPLDDFINAIKNGSWLKTRHGDLSPVGAILFTSEWKVASQISNLPLIDNDYYGEAISGFKAELKLLGVKVEFEKNYQIVADNFRMPASLTVEATFMVLECIRHTNSSAFLKVLKDRKWLNTGVLRSPGECFLFNGDWGCLLKVFNGFASISEEYYGPAIVSYKNELKKLGVVVDFDEAANVFADQFKKHASASSITRENVLSFLLCYRQAELKKTSHRLPVEVNKCLRKEKWLQTRLGPRAPRDSLLFHSDWENLSPIVSLPTIDDSDKGYGREILEYRDELKALGVVTELSSGMQFVVSGLNIPPNPSVIAPQSVLSLMNCIRILLKENNGLPEEFLKLPEEFLKRVNRRWLKTHMGYRDPGSCLLFDARWTKFLQPEDGPFIDDAFYCSKIVSYSKELKAIGLTVDAKHGCSLIASHLESHSQFTVICRIYKCLWHFNWEPEKGDTKEPQNDASAQIFIPNGSNMGQWVSPEECVIYDKDDLFGSQLHVLEKHYEEDLLNFFCSAFRVRRNPNVDDYCKLWNKWESTKQKLTTVECRAFWLYIAKHWNSKTEKLLSEKLLKLPVSSKDSGEILLFDKDAILLPDDLQLQDCLEKVSPDPLFVWYPKPSFPTVTKSKLNEIFAHIGVRTISESVNKEGSSLLDTIQMKQITSRGTFIKRGLIRIILAFLADPSLEIDFEKRRQMVTYLLDLMVFETKEPITASYSFKLSTGSTLKVEVSRMIRWERENKKLFTQKVDRSSSGHKENISYATYFAEVIAEGLLWEKADHIVGLCELIKLGWLLDFEEEAIGFMLKTKNLELCYEDEEFIKSAFTLD</sequence>
<organism evidence="2 3">
    <name type="scientific">Papaver nudicaule</name>
    <name type="common">Iceland poppy</name>
    <dbReference type="NCBI Taxonomy" id="74823"/>
    <lineage>
        <taxon>Eukaryota</taxon>
        <taxon>Viridiplantae</taxon>
        <taxon>Streptophyta</taxon>
        <taxon>Embryophyta</taxon>
        <taxon>Tracheophyta</taxon>
        <taxon>Spermatophyta</taxon>
        <taxon>Magnoliopsida</taxon>
        <taxon>Ranunculales</taxon>
        <taxon>Papaveraceae</taxon>
        <taxon>Papaveroideae</taxon>
        <taxon>Papaver</taxon>
    </lineage>
</organism>
<keyword evidence="3" id="KW-1185">Reference proteome</keyword>
<reference evidence="2" key="1">
    <citation type="submission" date="2022-03" db="EMBL/GenBank/DDBJ databases">
        <title>A functionally conserved STORR gene fusion in Papaver species that diverged 16.8 million years ago.</title>
        <authorList>
            <person name="Catania T."/>
        </authorList>
    </citation>
    <scope>NUCLEOTIDE SEQUENCE</scope>
    <source>
        <strain evidence="2">S-191538</strain>
    </source>
</reference>
<dbReference type="InterPro" id="IPR036890">
    <property type="entry name" value="HATPase_C_sf"/>
</dbReference>
<feature type="domain" description="Sacsin/Nov" evidence="1">
    <location>
        <begin position="30"/>
        <end position="147"/>
    </location>
</feature>
<proteinExistence type="predicted"/>
<dbReference type="EMBL" id="JAJJMA010130631">
    <property type="protein sequence ID" value="MCL7033099.1"/>
    <property type="molecule type" value="Genomic_DNA"/>
</dbReference>
<protein>
    <recommendedName>
        <fullName evidence="1">Sacsin/Nov domain-containing protein</fullName>
    </recommendedName>
</protein>
<gene>
    <name evidence="2" type="ORF">MKW94_029387</name>
</gene>
<name>A0AA41S4W4_PAPNU</name>
<accession>A0AA41S4W4</accession>
<dbReference type="Pfam" id="PF25794">
    <property type="entry name" value="SACS"/>
    <property type="match status" value="1"/>
</dbReference>
<evidence type="ECO:0000259" key="1">
    <source>
        <dbReference type="Pfam" id="PF25794"/>
    </source>
</evidence>
<dbReference type="PANTHER" id="PTHR32387:SF3">
    <property type="entry name" value="ATP_DNA BINDING PROTEIN"/>
    <property type="match status" value="1"/>
</dbReference>